<protein>
    <submittedName>
        <fullName evidence="1">Uncharacterized protein</fullName>
    </submittedName>
</protein>
<reference evidence="1" key="1">
    <citation type="submission" date="2020-02" db="EMBL/GenBank/DDBJ databases">
        <authorList>
            <person name="Scholz U."/>
            <person name="Mascher M."/>
            <person name="Fiebig A."/>
        </authorList>
    </citation>
    <scope>NUCLEOTIDE SEQUENCE</scope>
</reference>
<name>A0A7I8LB14_SPIIN</name>
<evidence type="ECO:0000313" key="1">
    <source>
        <dbReference type="EMBL" id="CAA7407213.1"/>
    </source>
</evidence>
<dbReference type="OrthoDB" id="1736387at2759"/>
<proteinExistence type="predicted"/>
<gene>
    <name evidence="1" type="ORF">SI8410_13017891</name>
</gene>
<organism evidence="1 2">
    <name type="scientific">Spirodela intermedia</name>
    <name type="common">Intermediate duckweed</name>
    <dbReference type="NCBI Taxonomy" id="51605"/>
    <lineage>
        <taxon>Eukaryota</taxon>
        <taxon>Viridiplantae</taxon>
        <taxon>Streptophyta</taxon>
        <taxon>Embryophyta</taxon>
        <taxon>Tracheophyta</taxon>
        <taxon>Spermatophyta</taxon>
        <taxon>Magnoliopsida</taxon>
        <taxon>Liliopsida</taxon>
        <taxon>Araceae</taxon>
        <taxon>Lemnoideae</taxon>
        <taxon>Spirodela</taxon>
    </lineage>
</organism>
<accession>A0A7I8LB14</accession>
<evidence type="ECO:0000313" key="2">
    <source>
        <dbReference type="Proteomes" id="UP000663760"/>
    </source>
</evidence>
<keyword evidence="2" id="KW-1185">Reference proteome</keyword>
<sequence>MMTLAPSLKLLKINYYIWVMNMEVYLDSHDLWQVIVKENVLKKKDQLTLLTTFSAIHEEIMIVRDAKKTVKEN</sequence>
<dbReference type="AlphaFoldDB" id="A0A7I8LB14"/>
<dbReference type="EMBL" id="LR746276">
    <property type="protein sequence ID" value="CAA7407213.1"/>
    <property type="molecule type" value="Genomic_DNA"/>
</dbReference>
<dbReference type="Proteomes" id="UP000663760">
    <property type="component" value="Chromosome 13"/>
</dbReference>